<feature type="transmembrane region" description="Helical" evidence="8">
    <location>
        <begin position="130"/>
        <end position="147"/>
    </location>
</feature>
<evidence type="ECO:0000256" key="2">
    <source>
        <dbReference type="ARBA" id="ARBA00007362"/>
    </source>
</evidence>
<feature type="transmembrane region" description="Helical" evidence="8">
    <location>
        <begin position="269"/>
        <end position="290"/>
    </location>
</feature>
<accession>A0A6L9MUV8</accession>
<dbReference type="NCBIfam" id="TIGR00688">
    <property type="entry name" value="rarD"/>
    <property type="match status" value="1"/>
</dbReference>
<dbReference type="InterPro" id="IPR004626">
    <property type="entry name" value="RarD"/>
</dbReference>
<evidence type="ECO:0000256" key="3">
    <source>
        <dbReference type="ARBA" id="ARBA00022448"/>
    </source>
</evidence>
<feature type="transmembrane region" description="Helical" evidence="8">
    <location>
        <begin position="106"/>
        <end position="123"/>
    </location>
</feature>
<keyword evidence="4" id="KW-1003">Cell membrane</keyword>
<evidence type="ECO:0000256" key="6">
    <source>
        <dbReference type="ARBA" id="ARBA00022989"/>
    </source>
</evidence>
<comment type="similarity">
    <text evidence="2">Belongs to the EamA transporter family.</text>
</comment>
<evidence type="ECO:0000256" key="8">
    <source>
        <dbReference type="SAM" id="Phobius"/>
    </source>
</evidence>
<evidence type="ECO:0000313" key="10">
    <source>
        <dbReference type="EMBL" id="NDW22044.1"/>
    </source>
</evidence>
<dbReference type="GO" id="GO:0005886">
    <property type="term" value="C:plasma membrane"/>
    <property type="evidence" value="ECO:0007669"/>
    <property type="project" value="UniProtKB-SubCell"/>
</dbReference>
<feature type="transmembrane region" description="Helical" evidence="8">
    <location>
        <begin position="211"/>
        <end position="231"/>
    </location>
</feature>
<dbReference type="AlphaFoldDB" id="A0A6L9MUV8"/>
<dbReference type="Proteomes" id="UP000478837">
    <property type="component" value="Unassembled WGS sequence"/>
</dbReference>
<dbReference type="InterPro" id="IPR037185">
    <property type="entry name" value="EmrE-like"/>
</dbReference>
<keyword evidence="7 8" id="KW-0472">Membrane</keyword>
<keyword evidence="3" id="KW-0813">Transport</keyword>
<dbReference type="EMBL" id="JAAAWP010000006">
    <property type="protein sequence ID" value="NDW22044.1"/>
    <property type="molecule type" value="Genomic_DNA"/>
</dbReference>
<organism evidence="10 11">
    <name type="scientific">Alteromonas hispanica</name>
    <dbReference type="NCBI Taxonomy" id="315421"/>
    <lineage>
        <taxon>Bacteria</taxon>
        <taxon>Pseudomonadati</taxon>
        <taxon>Pseudomonadota</taxon>
        <taxon>Gammaproteobacteria</taxon>
        <taxon>Alteromonadales</taxon>
        <taxon>Alteromonadaceae</taxon>
        <taxon>Alteromonas/Salinimonas group</taxon>
        <taxon>Alteromonas</taxon>
    </lineage>
</organism>
<evidence type="ECO:0000256" key="1">
    <source>
        <dbReference type="ARBA" id="ARBA00004651"/>
    </source>
</evidence>
<feature type="transmembrane region" description="Helical" evidence="8">
    <location>
        <begin position="243"/>
        <end position="263"/>
    </location>
</feature>
<proteinExistence type="inferred from homology"/>
<keyword evidence="6 8" id="KW-1133">Transmembrane helix</keyword>
<feature type="transmembrane region" description="Helical" evidence="8">
    <location>
        <begin position="74"/>
        <end position="94"/>
    </location>
</feature>
<comment type="caution">
    <text evidence="10">The sequence shown here is derived from an EMBL/GenBank/DDBJ whole genome shotgun (WGS) entry which is preliminary data.</text>
</comment>
<feature type="domain" description="EamA" evidence="9">
    <location>
        <begin position="10"/>
        <end position="146"/>
    </location>
</feature>
<keyword evidence="11" id="KW-1185">Reference proteome</keyword>
<dbReference type="SUPFAM" id="SSF103481">
    <property type="entry name" value="Multidrug resistance efflux transporter EmrE"/>
    <property type="match status" value="2"/>
</dbReference>
<feature type="transmembrane region" description="Helical" evidence="8">
    <location>
        <begin position="41"/>
        <end position="62"/>
    </location>
</feature>
<reference evidence="10 11" key="1">
    <citation type="submission" date="2020-01" db="EMBL/GenBank/DDBJ databases">
        <title>Genomes of bacteria type strains.</title>
        <authorList>
            <person name="Chen J."/>
            <person name="Zhu S."/>
            <person name="Yang J."/>
        </authorList>
    </citation>
    <scope>NUCLEOTIDE SEQUENCE [LARGE SCALE GENOMIC DNA]</scope>
    <source>
        <strain evidence="10 11">LMG 22958</strain>
    </source>
</reference>
<gene>
    <name evidence="10" type="primary">rarD</name>
    <name evidence="10" type="ORF">GTW09_10965</name>
</gene>
<dbReference type="InterPro" id="IPR000620">
    <property type="entry name" value="EamA_dom"/>
</dbReference>
<name>A0A6L9MUV8_9ALTE</name>
<feature type="transmembrane region" description="Helical" evidence="8">
    <location>
        <begin position="181"/>
        <end position="199"/>
    </location>
</feature>
<feature type="transmembrane region" description="Helical" evidence="8">
    <location>
        <begin position="7"/>
        <end position="29"/>
    </location>
</feature>
<keyword evidence="5 8" id="KW-0812">Transmembrane</keyword>
<evidence type="ECO:0000256" key="4">
    <source>
        <dbReference type="ARBA" id="ARBA00022475"/>
    </source>
</evidence>
<dbReference type="RefSeq" id="WP_163111917.1">
    <property type="nucleotide sequence ID" value="NZ_JAAAWP010000006.1"/>
</dbReference>
<dbReference type="PANTHER" id="PTHR22911">
    <property type="entry name" value="ACYL-MALONYL CONDENSING ENZYME-RELATED"/>
    <property type="match status" value="1"/>
</dbReference>
<dbReference type="PANTHER" id="PTHR22911:SF137">
    <property type="entry name" value="SOLUTE CARRIER FAMILY 35 MEMBER G2-RELATED"/>
    <property type="match status" value="1"/>
</dbReference>
<evidence type="ECO:0000313" key="11">
    <source>
        <dbReference type="Proteomes" id="UP000478837"/>
    </source>
</evidence>
<sequence>MSKPASAAQVGVICAIAAYSMWGVAPVYFKQLMVLPAAEILMHRVIWSVVLLVGFIAVLKQWPKVITALKNKRVMTILFFAGLLLGANWLLFIWAINNDHLLDASLGYYINPLINVFLGRIFLQERLRTLQRSAVILAVVGVAILVISYGELPWIALVLASSFSVYGLLRKQVAVDSLPGLFIETLMLSPLAIGYWILYGSEYSNLFNNSIDLNVLIFAAGIVTTAPLLCFTAAARRIMYSTLGFFQYIGPTLMFILAVYLYGEPLEEARLTTFAFVWLALAVFSADSIFHFRRQRIEARVQVKKMQDQATQEQAMQEQRR</sequence>
<evidence type="ECO:0000259" key="9">
    <source>
        <dbReference type="Pfam" id="PF00892"/>
    </source>
</evidence>
<evidence type="ECO:0000256" key="5">
    <source>
        <dbReference type="ARBA" id="ARBA00022692"/>
    </source>
</evidence>
<comment type="subcellular location">
    <subcellularLocation>
        <location evidence="1">Cell membrane</location>
        <topology evidence="1">Multi-pass membrane protein</topology>
    </subcellularLocation>
</comment>
<evidence type="ECO:0000256" key="7">
    <source>
        <dbReference type="ARBA" id="ARBA00023136"/>
    </source>
</evidence>
<dbReference type="Pfam" id="PF00892">
    <property type="entry name" value="EamA"/>
    <property type="match status" value="1"/>
</dbReference>
<protein>
    <submittedName>
        <fullName evidence="10">EamA family transporter RarD</fullName>
    </submittedName>
</protein>